<gene>
    <name evidence="2" type="ORF">PLEPLA_LOCUS12663</name>
</gene>
<evidence type="ECO:0000256" key="1">
    <source>
        <dbReference type="SAM" id="MobiDB-lite"/>
    </source>
</evidence>
<keyword evidence="3" id="KW-1185">Reference proteome</keyword>
<evidence type="ECO:0000313" key="2">
    <source>
        <dbReference type="EMBL" id="CAB1424735.1"/>
    </source>
</evidence>
<feature type="region of interest" description="Disordered" evidence="1">
    <location>
        <begin position="1"/>
        <end position="21"/>
    </location>
</feature>
<accession>A0A9N7U5D0</accession>
<evidence type="ECO:0000313" key="3">
    <source>
        <dbReference type="Proteomes" id="UP001153269"/>
    </source>
</evidence>
<organism evidence="2 3">
    <name type="scientific">Pleuronectes platessa</name>
    <name type="common">European plaice</name>
    <dbReference type="NCBI Taxonomy" id="8262"/>
    <lineage>
        <taxon>Eukaryota</taxon>
        <taxon>Metazoa</taxon>
        <taxon>Chordata</taxon>
        <taxon>Craniata</taxon>
        <taxon>Vertebrata</taxon>
        <taxon>Euteleostomi</taxon>
        <taxon>Actinopterygii</taxon>
        <taxon>Neopterygii</taxon>
        <taxon>Teleostei</taxon>
        <taxon>Neoteleostei</taxon>
        <taxon>Acanthomorphata</taxon>
        <taxon>Carangaria</taxon>
        <taxon>Pleuronectiformes</taxon>
        <taxon>Pleuronectoidei</taxon>
        <taxon>Pleuronectidae</taxon>
        <taxon>Pleuronectes</taxon>
    </lineage>
</organism>
<reference evidence="2" key="1">
    <citation type="submission" date="2020-03" db="EMBL/GenBank/DDBJ databases">
        <authorList>
            <person name="Weist P."/>
        </authorList>
    </citation>
    <scope>NUCLEOTIDE SEQUENCE</scope>
</reference>
<name>A0A9N7U5D0_PLEPL</name>
<feature type="compositionally biased region" description="Basic and acidic residues" evidence="1">
    <location>
        <begin position="1"/>
        <end position="10"/>
    </location>
</feature>
<sequence>MELMSLEKSHQGPPPLPPPCGGEPTCGILQMCNGGALHPLLAPIMRTTSPWLYSSQVPSMRMTHQSASRCVSQSAGMINDNQELGAAGPFKGRHVGQSAVHRQISAPANVRPSWEQEGKLQGDYGPTSSNN</sequence>
<comment type="caution">
    <text evidence="2">The sequence shown here is derived from an EMBL/GenBank/DDBJ whole genome shotgun (WGS) entry which is preliminary data.</text>
</comment>
<dbReference type="Proteomes" id="UP001153269">
    <property type="component" value="Unassembled WGS sequence"/>
</dbReference>
<dbReference type="AlphaFoldDB" id="A0A9N7U5D0"/>
<feature type="region of interest" description="Disordered" evidence="1">
    <location>
        <begin position="105"/>
        <end position="131"/>
    </location>
</feature>
<dbReference type="EMBL" id="CADEAL010000750">
    <property type="protein sequence ID" value="CAB1424735.1"/>
    <property type="molecule type" value="Genomic_DNA"/>
</dbReference>
<proteinExistence type="predicted"/>
<feature type="compositionally biased region" description="Pro residues" evidence="1">
    <location>
        <begin position="12"/>
        <end position="21"/>
    </location>
</feature>
<protein>
    <submittedName>
        <fullName evidence="2">Uncharacterized protein</fullName>
    </submittedName>
</protein>